<dbReference type="Pfam" id="PF06294">
    <property type="entry name" value="CH_2"/>
    <property type="match status" value="1"/>
</dbReference>
<evidence type="ECO:0000313" key="2">
    <source>
        <dbReference type="EnsemblProtists" id="Phyra76104"/>
    </source>
</evidence>
<dbReference type="InterPro" id="IPR001715">
    <property type="entry name" value="CH_dom"/>
</dbReference>
<feature type="domain" description="Calponin-homology (CH)" evidence="1">
    <location>
        <begin position="1"/>
        <end position="103"/>
    </location>
</feature>
<dbReference type="STRING" id="164328.H3GJ14"/>
<organism evidence="2 3">
    <name type="scientific">Phytophthora ramorum</name>
    <name type="common">Sudden oak death agent</name>
    <dbReference type="NCBI Taxonomy" id="164328"/>
    <lineage>
        <taxon>Eukaryota</taxon>
        <taxon>Sar</taxon>
        <taxon>Stramenopiles</taxon>
        <taxon>Oomycota</taxon>
        <taxon>Peronosporomycetes</taxon>
        <taxon>Peronosporales</taxon>
        <taxon>Peronosporaceae</taxon>
        <taxon>Phytophthora</taxon>
    </lineage>
</organism>
<proteinExistence type="predicted"/>
<dbReference type="HOGENOM" id="CLU_1187020_0_0_1"/>
<dbReference type="PROSITE" id="PS50021">
    <property type="entry name" value="CH"/>
    <property type="match status" value="1"/>
</dbReference>
<dbReference type="VEuPathDB" id="FungiDB:KRP23_5956"/>
<name>H3GJ14_PHYRM</name>
<dbReference type="AlphaFoldDB" id="H3GJ14"/>
<dbReference type="EnsemblProtists" id="Phyra76104">
    <property type="protein sequence ID" value="Phyra76104"/>
    <property type="gene ID" value="Phyra76104"/>
</dbReference>
<dbReference type="InterPro" id="IPR052634">
    <property type="entry name" value="Sperm_flagellar-bone_growth"/>
</dbReference>
<dbReference type="InterPro" id="IPR036872">
    <property type="entry name" value="CH_dom_sf"/>
</dbReference>
<reference evidence="3" key="1">
    <citation type="journal article" date="2006" name="Science">
        <title>Phytophthora genome sequences uncover evolutionary origins and mechanisms of pathogenesis.</title>
        <authorList>
            <person name="Tyler B.M."/>
            <person name="Tripathy S."/>
            <person name="Zhang X."/>
            <person name="Dehal P."/>
            <person name="Jiang R.H."/>
            <person name="Aerts A."/>
            <person name="Arredondo F.D."/>
            <person name="Baxter L."/>
            <person name="Bensasson D."/>
            <person name="Beynon J.L."/>
            <person name="Chapman J."/>
            <person name="Damasceno C.M."/>
            <person name="Dorrance A.E."/>
            <person name="Dou D."/>
            <person name="Dickerman A.W."/>
            <person name="Dubchak I.L."/>
            <person name="Garbelotto M."/>
            <person name="Gijzen M."/>
            <person name="Gordon S.G."/>
            <person name="Govers F."/>
            <person name="Grunwald N.J."/>
            <person name="Huang W."/>
            <person name="Ivors K.L."/>
            <person name="Jones R.W."/>
            <person name="Kamoun S."/>
            <person name="Krampis K."/>
            <person name="Lamour K.H."/>
            <person name="Lee M.K."/>
            <person name="McDonald W.H."/>
            <person name="Medina M."/>
            <person name="Meijer H.J."/>
            <person name="Nordberg E.K."/>
            <person name="Maclean D.J."/>
            <person name="Ospina-Giraldo M.D."/>
            <person name="Morris P.F."/>
            <person name="Phuntumart V."/>
            <person name="Putnam N.H."/>
            <person name="Rash S."/>
            <person name="Rose J.K."/>
            <person name="Sakihama Y."/>
            <person name="Salamov A.A."/>
            <person name="Savidor A."/>
            <person name="Scheuring C.F."/>
            <person name="Smith B.M."/>
            <person name="Sobral B.W."/>
            <person name="Terry A."/>
            <person name="Torto-Alalibo T.A."/>
            <person name="Win J."/>
            <person name="Xu Z."/>
            <person name="Zhang H."/>
            <person name="Grigoriev I.V."/>
            <person name="Rokhsar D.S."/>
            <person name="Boore J.L."/>
        </authorList>
    </citation>
    <scope>NUCLEOTIDE SEQUENCE [LARGE SCALE GENOMIC DNA]</scope>
    <source>
        <strain evidence="3">Pr102</strain>
    </source>
</reference>
<dbReference type="eggNOG" id="ENOG502QR7Y">
    <property type="taxonomic scope" value="Eukaryota"/>
</dbReference>
<accession>H3GJ14</accession>
<dbReference type="Gene3D" id="1.10.418.10">
    <property type="entry name" value="Calponin-like domain"/>
    <property type="match status" value="1"/>
</dbReference>
<dbReference type="InterPro" id="IPR010441">
    <property type="entry name" value="CH_2"/>
</dbReference>
<evidence type="ECO:0000313" key="3">
    <source>
        <dbReference type="Proteomes" id="UP000005238"/>
    </source>
</evidence>
<protein>
    <recommendedName>
        <fullName evidence="1">Calponin-homology (CH) domain-containing protein</fullName>
    </recommendedName>
</protein>
<evidence type="ECO:0000259" key="1">
    <source>
        <dbReference type="PROSITE" id="PS50021"/>
    </source>
</evidence>
<dbReference type="PANTHER" id="PTHR14919:SF0">
    <property type="entry name" value="SPERM FLAGELLAR PROTEIN 2"/>
    <property type="match status" value="1"/>
</dbReference>
<dbReference type="EMBL" id="DS566013">
    <property type="status" value="NOT_ANNOTATED_CDS"/>
    <property type="molecule type" value="Genomic_DNA"/>
</dbReference>
<dbReference type="PANTHER" id="PTHR14919">
    <property type="entry name" value="KPL2-RELATED"/>
    <property type="match status" value="1"/>
</dbReference>
<dbReference type="InParanoid" id="H3GJ14"/>
<dbReference type="Proteomes" id="UP000005238">
    <property type="component" value="Unassembled WGS sequence"/>
</dbReference>
<dbReference type="GO" id="GO:0005737">
    <property type="term" value="C:cytoplasm"/>
    <property type="evidence" value="ECO:0007669"/>
    <property type="project" value="UniProtKB-ARBA"/>
</dbReference>
<dbReference type="VEuPathDB" id="FungiDB:KRP22_5335"/>
<reference evidence="2" key="2">
    <citation type="submission" date="2015-06" db="UniProtKB">
        <authorList>
            <consortium name="EnsemblProtists"/>
        </authorList>
    </citation>
    <scope>IDENTIFICATION</scope>
    <source>
        <strain evidence="2">Pr102</strain>
    </source>
</reference>
<keyword evidence="3" id="KW-1185">Reference proteome</keyword>
<sequence>MADLLLRWLNHELELSTHVTDVEADFASGYLLGEILHRLNHQHNFADFIRSSSADAKILNFCLLEPSLRNLNIKFDANTAAAVMNEKRDAAANLLYQIKVSEAVGRRFIPVKLAKPAYDVENHRQFEHSVRRHVRSIASLQQEKGRIAEEATKRQAYLARKAEHGALLETTKAERLHRAFIHSSYIKEALEETDSPAWRLALQKKNAWEQRRAAFFQQLMQKREEAESPSKSEM</sequence>